<dbReference type="GO" id="GO:0008206">
    <property type="term" value="P:bile acid metabolic process"/>
    <property type="evidence" value="ECO:0007669"/>
    <property type="project" value="UniProtKB-ARBA"/>
</dbReference>
<keyword evidence="3" id="KW-0520">NAD</keyword>
<dbReference type="FunFam" id="3.40.50.720:FF:000084">
    <property type="entry name" value="Short-chain dehydrogenase reductase"/>
    <property type="match status" value="1"/>
</dbReference>
<dbReference type="RefSeq" id="WP_213119643.1">
    <property type="nucleotide sequence ID" value="NZ_JAGYPF010000004.1"/>
</dbReference>
<keyword evidence="8" id="KW-1185">Reference proteome</keyword>
<dbReference type="PRINTS" id="PR00080">
    <property type="entry name" value="SDRFAMILY"/>
</dbReference>
<evidence type="ECO:0000259" key="6">
    <source>
        <dbReference type="SMART" id="SM00822"/>
    </source>
</evidence>
<dbReference type="AlphaFoldDB" id="A0A942U9M0"/>
<gene>
    <name evidence="7" type="ORF">KHA99_22220</name>
</gene>
<dbReference type="EMBL" id="JAGYPF010000004">
    <property type="protein sequence ID" value="MBS4215162.1"/>
    <property type="molecule type" value="Genomic_DNA"/>
</dbReference>
<dbReference type="InterPro" id="IPR002347">
    <property type="entry name" value="SDR_fam"/>
</dbReference>
<dbReference type="Proteomes" id="UP000679749">
    <property type="component" value="Unassembled WGS sequence"/>
</dbReference>
<evidence type="ECO:0000313" key="8">
    <source>
        <dbReference type="Proteomes" id="UP000679749"/>
    </source>
</evidence>
<sequence>MTLKDKVAIITGGGGGIGSATAELYASKGAKVVIADFNEQAGKKAEERIRNQGGEATFYKVDVSDLEDVHNLVNFAVEKYGSLDVMFNNAGIDIHKPFLEYDRESYQRVLDVNQHGVFYGMQAAAKKMVELGKKGVIINTSSIYAYVVAPGSFAYHISKSAVKIMVTSAALELAPYGIRVVGIAPAGVNTGILDDYRKQGIMDIIEGAQMSNKLIEPEEIAQTVAFLGSEESSAINGSIVKVDDGALGFKFRFEHN</sequence>
<evidence type="ECO:0000313" key="7">
    <source>
        <dbReference type="EMBL" id="MBS4215162.1"/>
    </source>
</evidence>
<dbReference type="CDD" id="cd05233">
    <property type="entry name" value="SDR_c"/>
    <property type="match status" value="1"/>
</dbReference>
<accession>A0A942U9M0</accession>
<name>A0A942U9M0_9BACI</name>
<reference evidence="7" key="1">
    <citation type="submission" date="2021-05" db="EMBL/GenBank/DDBJ databases">
        <title>Novel Bacillus species.</title>
        <authorList>
            <person name="Liu G."/>
        </authorList>
    </citation>
    <scope>NUCLEOTIDE SEQUENCE</scope>
    <source>
        <strain evidence="7">FJAT-49825</strain>
    </source>
</reference>
<evidence type="ECO:0000256" key="3">
    <source>
        <dbReference type="ARBA" id="ARBA00023027"/>
    </source>
</evidence>
<protein>
    <submittedName>
        <fullName evidence="7">SDR family oxidoreductase</fullName>
    </submittedName>
</protein>
<dbReference type="Gene3D" id="3.40.50.720">
    <property type="entry name" value="NAD(P)-binding Rossmann-like Domain"/>
    <property type="match status" value="1"/>
</dbReference>
<dbReference type="InterPro" id="IPR057326">
    <property type="entry name" value="KR_dom"/>
</dbReference>
<dbReference type="SUPFAM" id="SSF51735">
    <property type="entry name" value="NAD(P)-binding Rossmann-fold domains"/>
    <property type="match status" value="1"/>
</dbReference>
<keyword evidence="4" id="KW-0443">Lipid metabolism</keyword>
<evidence type="ECO:0000256" key="2">
    <source>
        <dbReference type="ARBA" id="ARBA00023002"/>
    </source>
</evidence>
<dbReference type="PANTHER" id="PTHR43180">
    <property type="entry name" value="3-OXOACYL-(ACYL-CARRIER-PROTEIN) REDUCTASE (AFU_ORTHOLOGUE AFUA_6G11210)"/>
    <property type="match status" value="1"/>
</dbReference>
<keyword evidence="5" id="KW-0753">Steroid metabolism</keyword>
<proteinExistence type="inferred from homology"/>
<dbReference type="GO" id="GO:0016491">
    <property type="term" value="F:oxidoreductase activity"/>
    <property type="evidence" value="ECO:0007669"/>
    <property type="project" value="UniProtKB-KW"/>
</dbReference>
<organism evidence="7 8">
    <name type="scientific">Neobacillus rhizophilus</name>
    <dbReference type="NCBI Taxonomy" id="2833579"/>
    <lineage>
        <taxon>Bacteria</taxon>
        <taxon>Bacillati</taxon>
        <taxon>Bacillota</taxon>
        <taxon>Bacilli</taxon>
        <taxon>Bacillales</taxon>
        <taxon>Bacillaceae</taxon>
        <taxon>Neobacillus</taxon>
    </lineage>
</organism>
<comment type="similarity">
    <text evidence="1">Belongs to the short-chain dehydrogenases/reductases (SDR) family.</text>
</comment>
<dbReference type="InterPro" id="IPR036291">
    <property type="entry name" value="NAD(P)-bd_dom_sf"/>
</dbReference>
<evidence type="ECO:0000256" key="1">
    <source>
        <dbReference type="ARBA" id="ARBA00006484"/>
    </source>
</evidence>
<dbReference type="SMART" id="SM00822">
    <property type="entry name" value="PKS_KR"/>
    <property type="match status" value="1"/>
</dbReference>
<dbReference type="PRINTS" id="PR00081">
    <property type="entry name" value="GDHRDH"/>
</dbReference>
<dbReference type="Pfam" id="PF13561">
    <property type="entry name" value="adh_short_C2"/>
    <property type="match status" value="1"/>
</dbReference>
<comment type="caution">
    <text evidence="7">The sequence shown here is derived from an EMBL/GenBank/DDBJ whole genome shotgun (WGS) entry which is preliminary data.</text>
</comment>
<dbReference type="PANTHER" id="PTHR43180:SF28">
    <property type="entry name" value="NAD(P)-BINDING ROSSMANN-FOLD SUPERFAMILY PROTEIN"/>
    <property type="match status" value="1"/>
</dbReference>
<evidence type="ECO:0000256" key="4">
    <source>
        <dbReference type="ARBA" id="ARBA00023098"/>
    </source>
</evidence>
<evidence type="ECO:0000256" key="5">
    <source>
        <dbReference type="ARBA" id="ARBA00023221"/>
    </source>
</evidence>
<feature type="domain" description="Ketoreductase" evidence="6">
    <location>
        <begin position="6"/>
        <end position="186"/>
    </location>
</feature>
<keyword evidence="2" id="KW-0560">Oxidoreductase</keyword>